<name>A0A839F5Y0_9GAMM</name>
<reference evidence="1 2" key="1">
    <citation type="submission" date="2020-07" db="EMBL/GenBank/DDBJ databases">
        <title>Genomic Encyclopedia of Type Strains, Phase IV (KMG-V): Genome sequencing to study the core and pangenomes of soil and plant-associated prokaryotes.</title>
        <authorList>
            <person name="Whitman W."/>
        </authorList>
    </citation>
    <scope>NUCLEOTIDE SEQUENCE [LARGE SCALE GENOMIC DNA]</scope>
    <source>
        <strain evidence="1 2">RH2WT43</strain>
    </source>
</reference>
<dbReference type="EMBL" id="JACGXL010000009">
    <property type="protein sequence ID" value="MBA8889996.1"/>
    <property type="molecule type" value="Genomic_DNA"/>
</dbReference>
<sequence length="78" mass="8208">MATTNDAPTRGRSSVLQEIGANAADDGVVLAQESNDTTASAAAGRERGSGMIFPLYGRRAMRAPASRLFRSRVIGQRA</sequence>
<evidence type="ECO:0000313" key="1">
    <source>
        <dbReference type="EMBL" id="MBA8889996.1"/>
    </source>
</evidence>
<dbReference type="Proteomes" id="UP000550401">
    <property type="component" value="Unassembled WGS sequence"/>
</dbReference>
<dbReference type="RefSeq" id="WP_182533025.1">
    <property type="nucleotide sequence ID" value="NZ_JACGXL010000009.1"/>
</dbReference>
<protein>
    <submittedName>
        <fullName evidence="1">Uncharacterized protein</fullName>
    </submittedName>
</protein>
<keyword evidence="2" id="KW-1185">Reference proteome</keyword>
<gene>
    <name evidence="1" type="ORF">FHW12_004243</name>
</gene>
<proteinExistence type="predicted"/>
<evidence type="ECO:0000313" key="2">
    <source>
        <dbReference type="Proteomes" id="UP000550401"/>
    </source>
</evidence>
<comment type="caution">
    <text evidence="1">The sequence shown here is derived from an EMBL/GenBank/DDBJ whole genome shotgun (WGS) entry which is preliminary data.</text>
</comment>
<organism evidence="1 2">
    <name type="scientific">Dokdonella fugitiva</name>
    <dbReference type="NCBI Taxonomy" id="328517"/>
    <lineage>
        <taxon>Bacteria</taxon>
        <taxon>Pseudomonadati</taxon>
        <taxon>Pseudomonadota</taxon>
        <taxon>Gammaproteobacteria</taxon>
        <taxon>Lysobacterales</taxon>
        <taxon>Rhodanobacteraceae</taxon>
        <taxon>Dokdonella</taxon>
    </lineage>
</organism>
<dbReference type="AlphaFoldDB" id="A0A839F5Y0"/>
<accession>A0A839F5Y0</accession>